<dbReference type="InterPro" id="IPR051603">
    <property type="entry name" value="Zinc-ADH_QOR/CCCR"/>
</dbReference>
<sequence length="334" mass="35522">MKAVAYRQCLPIADVQSLVDIELPSPGIGEHDLLVAVRAVSVNPVDTKVRRGVAPADGEWKVLGWDVAGEVLEVGSAVQGFALGDRVWYAGSIARPGGNSELHAVDARIVGKMPSTVNFAQAAALPLTAITAWEILFDRLGLQADSTGTLLVIGAAGGVGSILVQLARQLTGLTVVGTASRPETHAWLEELGAHCVIDHSRPLAGELRAAGFAEADYVVSLNQTDRHFAGIVELIAPQGKFALIDDPASLDVVSLKRKSVSVHWELMFTRSLFGTPDMAKQGELLNAVAQLVDTGRVRTTLAEHFGRIDAANLRRAHALLESGRARGKIVLENF</sequence>
<dbReference type="OrthoDB" id="9785812at2"/>
<name>A0A1R1I7H5_9RHOO</name>
<keyword evidence="2" id="KW-0862">Zinc</keyword>
<dbReference type="InterPro" id="IPR013154">
    <property type="entry name" value="ADH-like_N"/>
</dbReference>
<reference evidence="4 5" key="1">
    <citation type="submission" date="2016-10" db="EMBL/GenBank/DDBJ databases">
        <title>Alkaliphiles isolated from bioreactors.</title>
        <authorList>
            <person name="Salah Z."/>
            <person name="Rout S.P."/>
            <person name="Humphreys P.N."/>
        </authorList>
    </citation>
    <scope>NUCLEOTIDE SEQUENCE [LARGE SCALE GENOMIC DNA]</scope>
    <source>
        <strain evidence="4 5">ZS02</strain>
    </source>
</reference>
<dbReference type="SUPFAM" id="SSF51735">
    <property type="entry name" value="NAD(P)-binding Rossmann-fold domains"/>
    <property type="match status" value="1"/>
</dbReference>
<dbReference type="NCBIfam" id="TIGR02817">
    <property type="entry name" value="adh_fam_1"/>
    <property type="match status" value="1"/>
</dbReference>
<dbReference type="CDD" id="cd08252">
    <property type="entry name" value="AL_MDR"/>
    <property type="match status" value="1"/>
</dbReference>
<dbReference type="AlphaFoldDB" id="A0A1R1I7H5"/>
<keyword evidence="2" id="KW-0479">Metal-binding</keyword>
<dbReference type="STRING" id="418702.BJN45_05235"/>
<organism evidence="4 5">
    <name type="scientific">Azonexus hydrophilus</name>
    <dbReference type="NCBI Taxonomy" id="418702"/>
    <lineage>
        <taxon>Bacteria</taxon>
        <taxon>Pseudomonadati</taxon>
        <taxon>Pseudomonadota</taxon>
        <taxon>Betaproteobacteria</taxon>
        <taxon>Rhodocyclales</taxon>
        <taxon>Azonexaceae</taxon>
        <taxon>Azonexus</taxon>
    </lineage>
</organism>
<dbReference type="Proteomes" id="UP000187526">
    <property type="component" value="Unassembled WGS sequence"/>
</dbReference>
<accession>A0A1R1I7H5</accession>
<dbReference type="InterPro" id="IPR036291">
    <property type="entry name" value="NAD(P)-bd_dom_sf"/>
</dbReference>
<dbReference type="GO" id="GO:0016491">
    <property type="term" value="F:oxidoreductase activity"/>
    <property type="evidence" value="ECO:0007669"/>
    <property type="project" value="UniProtKB-KW"/>
</dbReference>
<keyword evidence="1" id="KW-0521">NADP</keyword>
<proteinExistence type="inferred from homology"/>
<evidence type="ECO:0000313" key="4">
    <source>
        <dbReference type="EMBL" id="OMG54627.1"/>
    </source>
</evidence>
<comment type="caution">
    <text evidence="4">The sequence shown here is derived from an EMBL/GenBank/DDBJ whole genome shotgun (WGS) entry which is preliminary data.</text>
</comment>
<dbReference type="SMART" id="SM00829">
    <property type="entry name" value="PKS_ER"/>
    <property type="match status" value="1"/>
</dbReference>
<dbReference type="PANTHER" id="PTHR44154">
    <property type="entry name" value="QUINONE OXIDOREDUCTASE"/>
    <property type="match status" value="1"/>
</dbReference>
<keyword evidence="2" id="KW-0560">Oxidoreductase</keyword>
<evidence type="ECO:0000256" key="1">
    <source>
        <dbReference type="ARBA" id="ARBA00022857"/>
    </source>
</evidence>
<comment type="similarity">
    <text evidence="2">Belongs to the zinc-containing alcohol dehydrogenase family. Quinone oxidoreductase subfamily.</text>
</comment>
<dbReference type="InterPro" id="IPR011032">
    <property type="entry name" value="GroES-like_sf"/>
</dbReference>
<keyword evidence="5" id="KW-1185">Reference proteome</keyword>
<dbReference type="InterPro" id="IPR014182">
    <property type="entry name" value="ADH_Zn_typ-1"/>
</dbReference>
<dbReference type="InterPro" id="IPR020843">
    <property type="entry name" value="ER"/>
</dbReference>
<protein>
    <recommendedName>
        <fullName evidence="2">Zinc-type alcohol dehydrogenase-like protein</fullName>
    </recommendedName>
</protein>
<gene>
    <name evidence="4" type="ORF">BJN45_05235</name>
</gene>
<dbReference type="Gene3D" id="3.40.50.720">
    <property type="entry name" value="NAD(P)-binding Rossmann-like Domain"/>
    <property type="match status" value="1"/>
</dbReference>
<dbReference type="Pfam" id="PF08240">
    <property type="entry name" value="ADH_N"/>
    <property type="match status" value="1"/>
</dbReference>
<dbReference type="SUPFAM" id="SSF50129">
    <property type="entry name" value="GroES-like"/>
    <property type="match status" value="1"/>
</dbReference>
<evidence type="ECO:0000313" key="5">
    <source>
        <dbReference type="Proteomes" id="UP000187526"/>
    </source>
</evidence>
<dbReference type="Gene3D" id="3.90.180.10">
    <property type="entry name" value="Medium-chain alcohol dehydrogenases, catalytic domain"/>
    <property type="match status" value="1"/>
</dbReference>
<evidence type="ECO:0000259" key="3">
    <source>
        <dbReference type="SMART" id="SM00829"/>
    </source>
</evidence>
<dbReference type="PANTHER" id="PTHR44154:SF1">
    <property type="entry name" value="QUINONE OXIDOREDUCTASE"/>
    <property type="match status" value="1"/>
</dbReference>
<feature type="domain" description="Enoyl reductase (ER)" evidence="3">
    <location>
        <begin position="13"/>
        <end position="331"/>
    </location>
</feature>
<dbReference type="RefSeq" id="WP_076092847.1">
    <property type="nucleotide sequence ID" value="NZ_MTHD01000002.1"/>
</dbReference>
<dbReference type="EMBL" id="MTHD01000002">
    <property type="protein sequence ID" value="OMG54627.1"/>
    <property type="molecule type" value="Genomic_DNA"/>
</dbReference>
<evidence type="ECO:0000256" key="2">
    <source>
        <dbReference type="RuleBase" id="RU364000"/>
    </source>
</evidence>
<dbReference type="Pfam" id="PF13602">
    <property type="entry name" value="ADH_zinc_N_2"/>
    <property type="match status" value="1"/>
</dbReference>
<dbReference type="GO" id="GO:0008270">
    <property type="term" value="F:zinc ion binding"/>
    <property type="evidence" value="ECO:0007669"/>
    <property type="project" value="InterPro"/>
</dbReference>